<accession>A0A6P8SUL3</accession>
<dbReference type="InterPro" id="IPR032699">
    <property type="entry name" value="Izumo-Ig"/>
</dbReference>
<feature type="domain" description="Immunoglobulin" evidence="4">
    <location>
        <begin position="160"/>
        <end position="243"/>
    </location>
</feature>
<dbReference type="AlphaFoldDB" id="A0A6P8SUL3"/>
<dbReference type="GO" id="GO:0002080">
    <property type="term" value="C:acrosomal membrane"/>
    <property type="evidence" value="ECO:0007669"/>
    <property type="project" value="TreeGrafter"/>
</dbReference>
<evidence type="ECO:0000313" key="5">
    <source>
        <dbReference type="Proteomes" id="UP000515159"/>
    </source>
</evidence>
<reference evidence="6" key="1">
    <citation type="submission" date="2025-08" db="UniProtKB">
        <authorList>
            <consortium name="RefSeq"/>
        </authorList>
    </citation>
    <scope>IDENTIFICATION</scope>
</reference>
<dbReference type="InterPro" id="IPR003599">
    <property type="entry name" value="Ig_sub"/>
</dbReference>
<dbReference type="RefSeq" id="XP_033818281.1">
    <property type="nucleotide sequence ID" value="XM_033962390.1"/>
</dbReference>
<feature type="signal peptide" evidence="3">
    <location>
        <begin position="1"/>
        <end position="17"/>
    </location>
</feature>
<organism evidence="5 6">
    <name type="scientific">Geotrypetes seraphini</name>
    <name type="common">Gaboon caecilian</name>
    <name type="synonym">Caecilia seraphini</name>
    <dbReference type="NCBI Taxonomy" id="260995"/>
    <lineage>
        <taxon>Eukaryota</taxon>
        <taxon>Metazoa</taxon>
        <taxon>Chordata</taxon>
        <taxon>Craniata</taxon>
        <taxon>Vertebrata</taxon>
        <taxon>Euteleostomi</taxon>
        <taxon>Amphibia</taxon>
        <taxon>Gymnophiona</taxon>
        <taxon>Geotrypetes</taxon>
    </lineage>
</organism>
<evidence type="ECO:0000313" key="6">
    <source>
        <dbReference type="RefSeq" id="XP_033818281.1"/>
    </source>
</evidence>
<proteinExistence type="inferred from homology"/>
<dbReference type="GO" id="GO:0005102">
    <property type="term" value="F:signaling receptor binding"/>
    <property type="evidence" value="ECO:0007669"/>
    <property type="project" value="InterPro"/>
</dbReference>
<dbReference type="FunCoup" id="A0A6P8SUL3">
    <property type="interactions" value="40"/>
</dbReference>
<dbReference type="OrthoDB" id="9907157at2759"/>
<dbReference type="GO" id="GO:0007342">
    <property type="term" value="P:fusion of sperm to egg plasma membrane involved in single fertilization"/>
    <property type="evidence" value="ECO:0007669"/>
    <property type="project" value="InterPro"/>
</dbReference>
<dbReference type="InterPro" id="IPR029389">
    <property type="entry name" value="IZUMO"/>
</dbReference>
<dbReference type="InterPro" id="IPR036179">
    <property type="entry name" value="Ig-like_dom_sf"/>
</dbReference>
<dbReference type="Pfam" id="PF15005">
    <property type="entry name" value="IZUMO"/>
    <property type="match status" value="1"/>
</dbReference>
<sequence>MWGTFLLLLVLAGRALSCLRCDTETEELLQDMKQDYISHHVTGGRWNLKEKMRHFLDASVDTFFTTMPLTTGRFIGIIDDITLFKTSSRLKHVLRRLMNENLKDEELFNEMVWSIQQMKPDLQELMAEFSKERTLVQTFITCADCKKSRHVCTKSLSCGERSLSVVEDEDLILDCALVWHLKMELFKDYAFYKVVSGKKVMLSVGTDAILVIKGVALQDAGQYQCDANDSSGNPFSTIMYIVKVDKAQTDLRIIHVRPTLEPVRQVTPHLPEDVAAEAETSRTAMWVVLGGSCAIILIVSLSA</sequence>
<dbReference type="GO" id="GO:0005886">
    <property type="term" value="C:plasma membrane"/>
    <property type="evidence" value="ECO:0007669"/>
    <property type="project" value="TreeGrafter"/>
</dbReference>
<keyword evidence="2 3" id="KW-0732">Signal</keyword>
<keyword evidence="5" id="KW-1185">Reference proteome</keyword>
<dbReference type="InterPro" id="IPR032700">
    <property type="entry name" value="IZUMO1"/>
</dbReference>
<protein>
    <submittedName>
        <fullName evidence="6">Izumo sperm-egg fusion protein 1</fullName>
    </submittedName>
</protein>
<dbReference type="SUPFAM" id="SSF48726">
    <property type="entry name" value="Immunoglobulin"/>
    <property type="match status" value="1"/>
</dbReference>
<evidence type="ECO:0000259" key="4">
    <source>
        <dbReference type="SMART" id="SM00409"/>
    </source>
</evidence>
<gene>
    <name evidence="6" type="primary">IZUMO1</name>
</gene>
<dbReference type="GO" id="GO:0086080">
    <property type="term" value="F:protein binding involved in heterotypic cell-cell adhesion"/>
    <property type="evidence" value="ECO:0007669"/>
    <property type="project" value="TreeGrafter"/>
</dbReference>
<dbReference type="GeneID" id="117368665"/>
<evidence type="ECO:0000256" key="1">
    <source>
        <dbReference type="ARBA" id="ARBA00009633"/>
    </source>
</evidence>
<dbReference type="CTD" id="284359"/>
<dbReference type="InterPro" id="IPR013783">
    <property type="entry name" value="Ig-like_fold"/>
</dbReference>
<dbReference type="PANTHER" id="PTHR35540:SF1">
    <property type="entry name" value="IZUMO SPERM-EGG FUSION PROTEIN 1"/>
    <property type="match status" value="1"/>
</dbReference>
<dbReference type="SMART" id="SM00409">
    <property type="entry name" value="IG"/>
    <property type="match status" value="1"/>
</dbReference>
<dbReference type="Pfam" id="PF16706">
    <property type="entry name" value="Izumo-Ig"/>
    <property type="match status" value="1"/>
</dbReference>
<dbReference type="GO" id="GO:0035036">
    <property type="term" value="P:sperm-egg recognition"/>
    <property type="evidence" value="ECO:0007669"/>
    <property type="project" value="InterPro"/>
</dbReference>
<comment type="similarity">
    <text evidence="1">Belongs to the Izumo family.</text>
</comment>
<dbReference type="InParanoid" id="A0A6P8SUL3"/>
<name>A0A6P8SUL3_GEOSA</name>
<dbReference type="KEGG" id="gsh:117368665"/>
<feature type="chain" id="PRO_5028130018" evidence="3">
    <location>
        <begin position="18"/>
        <end position="303"/>
    </location>
</feature>
<dbReference type="PANTHER" id="PTHR35540">
    <property type="entry name" value="IZUMO SPERM-EGG FUSION PROTEIN 1"/>
    <property type="match status" value="1"/>
</dbReference>
<dbReference type="Gene3D" id="2.60.40.10">
    <property type="entry name" value="Immunoglobulins"/>
    <property type="match status" value="1"/>
</dbReference>
<evidence type="ECO:0000256" key="2">
    <source>
        <dbReference type="ARBA" id="ARBA00022729"/>
    </source>
</evidence>
<dbReference type="Proteomes" id="UP000515159">
    <property type="component" value="Chromosome 10"/>
</dbReference>
<evidence type="ECO:0000256" key="3">
    <source>
        <dbReference type="SAM" id="SignalP"/>
    </source>
</evidence>